<proteinExistence type="predicted"/>
<dbReference type="SUPFAM" id="SSF49464">
    <property type="entry name" value="Carboxypeptidase regulatory domain-like"/>
    <property type="match status" value="1"/>
</dbReference>
<gene>
    <name evidence="1" type="ORF">S06H3_15818</name>
</gene>
<dbReference type="AlphaFoldDB" id="X1M438"/>
<sequence length="97" mass="10432">MKSIWIAILLAVSASTVFSQYEITGRVINDEGQALIGANVYVDLTFRGAITDINGKFIISNLPGGSYVVKASYIGYTTSSDTINMQGNMNLSFVLNS</sequence>
<comment type="caution">
    <text evidence="1">The sequence shown here is derived from an EMBL/GenBank/DDBJ whole genome shotgun (WGS) entry which is preliminary data.</text>
</comment>
<evidence type="ECO:0008006" key="2">
    <source>
        <dbReference type="Google" id="ProtNLM"/>
    </source>
</evidence>
<name>X1M438_9ZZZZ</name>
<dbReference type="InterPro" id="IPR008969">
    <property type="entry name" value="CarboxyPept-like_regulatory"/>
</dbReference>
<organism evidence="1">
    <name type="scientific">marine sediment metagenome</name>
    <dbReference type="NCBI Taxonomy" id="412755"/>
    <lineage>
        <taxon>unclassified sequences</taxon>
        <taxon>metagenomes</taxon>
        <taxon>ecological metagenomes</taxon>
    </lineage>
</organism>
<evidence type="ECO:0000313" key="1">
    <source>
        <dbReference type="EMBL" id="GAI12846.1"/>
    </source>
</evidence>
<feature type="non-terminal residue" evidence="1">
    <location>
        <position position="97"/>
    </location>
</feature>
<reference evidence="1" key="1">
    <citation type="journal article" date="2014" name="Front. Microbiol.">
        <title>High frequency of phylogenetically diverse reductive dehalogenase-homologous genes in deep subseafloor sedimentary metagenomes.</title>
        <authorList>
            <person name="Kawai M."/>
            <person name="Futagami T."/>
            <person name="Toyoda A."/>
            <person name="Takaki Y."/>
            <person name="Nishi S."/>
            <person name="Hori S."/>
            <person name="Arai W."/>
            <person name="Tsubouchi T."/>
            <person name="Morono Y."/>
            <person name="Uchiyama I."/>
            <person name="Ito T."/>
            <person name="Fujiyama A."/>
            <person name="Inagaki F."/>
            <person name="Takami H."/>
        </authorList>
    </citation>
    <scope>NUCLEOTIDE SEQUENCE</scope>
    <source>
        <strain evidence="1">Expedition CK06-06</strain>
    </source>
</reference>
<protein>
    <recommendedName>
        <fullName evidence="2">TonB-dependent receptor plug domain-containing protein</fullName>
    </recommendedName>
</protein>
<accession>X1M438</accession>
<dbReference type="EMBL" id="BARV01007795">
    <property type="protein sequence ID" value="GAI12846.1"/>
    <property type="molecule type" value="Genomic_DNA"/>
</dbReference>
<dbReference type="Gene3D" id="2.60.40.1120">
    <property type="entry name" value="Carboxypeptidase-like, regulatory domain"/>
    <property type="match status" value="1"/>
</dbReference>
<dbReference type="Pfam" id="PF13715">
    <property type="entry name" value="CarbopepD_reg_2"/>
    <property type="match status" value="1"/>
</dbReference>